<gene>
    <name evidence="6" type="ORF">NC799_06835</name>
</gene>
<keyword evidence="3 5" id="KW-0732">Signal</keyword>
<evidence type="ECO:0000313" key="6">
    <source>
        <dbReference type="EMBL" id="MDC3416631.1"/>
    </source>
</evidence>
<dbReference type="AlphaFoldDB" id="A0A9X3WDU1"/>
<comment type="similarity">
    <text evidence="1">Belongs to the bacterial solute-binding protein 1 family.</text>
</comment>
<dbReference type="GO" id="GO:0055052">
    <property type="term" value="C:ATP-binding cassette (ABC) transporter complex, substrate-binding subunit-containing"/>
    <property type="evidence" value="ECO:0007669"/>
    <property type="project" value="TreeGrafter"/>
</dbReference>
<feature type="region of interest" description="Disordered" evidence="4">
    <location>
        <begin position="26"/>
        <end position="53"/>
    </location>
</feature>
<dbReference type="InterPro" id="IPR006059">
    <property type="entry name" value="SBP"/>
</dbReference>
<dbReference type="Proteomes" id="UP001145069">
    <property type="component" value="Unassembled WGS sequence"/>
</dbReference>
<sequence>MKAKSLLYFLIITFILILAACSGQGKTTTPESSENDEGSNKTEEPEVTEKMEEETITITWAKSKAGNVDPLIQAFEEKNPNIKINLLELPDTSAAHDYFVTTFAGKSSEIDVFDADVIWPAEFVQSEYSLPLDRFIERDNIKLDEYFPGTVRAGNIDGRQWAIPRYTNAALLFYRKDIVETPPTTWDELIEMAEEYKGENGTDIGYALQANQYEGLVVNAIEFIEGYGGSVIDENGEVVINSPEAIKGIEKMIEIVQSDITPSNIVNFRELETETAFIDGHAVFARNWPYMWNSALDEERSVVSENVGTALLPAGDKGSAATLGGWMTMISRFTENTEEAWKFVKFITGEEGQKISAMTDGRPPTIEALYEDEDVTEAVPIFGNPDFVETLLTAVPRPVTGIYPEVSDIMQIELSSALVGDITAQQAVENMEKKITEALDQ</sequence>
<feature type="compositionally biased region" description="Basic and acidic residues" evidence="4">
    <location>
        <begin position="38"/>
        <end position="50"/>
    </location>
</feature>
<proteinExistence type="inferred from homology"/>
<dbReference type="GO" id="GO:1901982">
    <property type="term" value="F:maltose binding"/>
    <property type="evidence" value="ECO:0007669"/>
    <property type="project" value="TreeGrafter"/>
</dbReference>
<dbReference type="EMBL" id="JAMQKC010000004">
    <property type="protein sequence ID" value="MDC3416631.1"/>
    <property type="molecule type" value="Genomic_DNA"/>
</dbReference>
<evidence type="ECO:0000256" key="1">
    <source>
        <dbReference type="ARBA" id="ARBA00008520"/>
    </source>
</evidence>
<dbReference type="SUPFAM" id="SSF53850">
    <property type="entry name" value="Periplasmic binding protein-like II"/>
    <property type="match status" value="1"/>
</dbReference>
<dbReference type="Gene3D" id="3.40.190.10">
    <property type="entry name" value="Periplasmic binding protein-like II"/>
    <property type="match status" value="2"/>
</dbReference>
<dbReference type="GO" id="GO:0042956">
    <property type="term" value="P:maltodextrin transmembrane transport"/>
    <property type="evidence" value="ECO:0007669"/>
    <property type="project" value="TreeGrafter"/>
</dbReference>
<dbReference type="PANTHER" id="PTHR30061:SF50">
    <property type="entry name" value="MALTOSE_MALTODEXTRIN-BINDING PERIPLASMIC PROTEIN"/>
    <property type="match status" value="1"/>
</dbReference>
<accession>A0A9X3WDU1</accession>
<name>A0A9X3WDU1_9BACI</name>
<evidence type="ECO:0000313" key="7">
    <source>
        <dbReference type="Proteomes" id="UP001145069"/>
    </source>
</evidence>
<evidence type="ECO:0000256" key="5">
    <source>
        <dbReference type="SAM" id="SignalP"/>
    </source>
</evidence>
<dbReference type="CDD" id="cd14750">
    <property type="entry name" value="PBP2_TMBP"/>
    <property type="match status" value="1"/>
</dbReference>
<evidence type="ECO:0000256" key="3">
    <source>
        <dbReference type="ARBA" id="ARBA00022729"/>
    </source>
</evidence>
<dbReference type="Pfam" id="PF01547">
    <property type="entry name" value="SBP_bac_1"/>
    <property type="match status" value="1"/>
</dbReference>
<dbReference type="PROSITE" id="PS51257">
    <property type="entry name" value="PROKAR_LIPOPROTEIN"/>
    <property type="match status" value="1"/>
</dbReference>
<feature type="chain" id="PRO_5040854706" evidence="5">
    <location>
        <begin position="20"/>
        <end position="441"/>
    </location>
</feature>
<protein>
    <submittedName>
        <fullName evidence="6">Extracellular solute-binding protein</fullName>
    </submittedName>
</protein>
<reference evidence="6" key="1">
    <citation type="submission" date="2022-06" db="EMBL/GenBank/DDBJ databases">
        <title>Aquibacillus sp. a new bacterium isolated from soil saline samples.</title>
        <authorList>
            <person name="Galisteo C."/>
            <person name="De La Haba R."/>
            <person name="Sanchez-Porro C."/>
            <person name="Ventosa A."/>
        </authorList>
    </citation>
    <scope>NUCLEOTIDE SEQUENCE</scope>
    <source>
        <strain evidence="6">3ASR75-54</strain>
    </source>
</reference>
<organism evidence="6 7">
    <name type="scientific">Aquibacillus salsiterrae</name>
    <dbReference type="NCBI Taxonomy" id="2950439"/>
    <lineage>
        <taxon>Bacteria</taxon>
        <taxon>Bacillati</taxon>
        <taxon>Bacillota</taxon>
        <taxon>Bacilli</taxon>
        <taxon>Bacillales</taxon>
        <taxon>Bacillaceae</taxon>
        <taxon>Aquibacillus</taxon>
    </lineage>
</organism>
<keyword evidence="7" id="KW-1185">Reference proteome</keyword>
<keyword evidence="2" id="KW-0813">Transport</keyword>
<evidence type="ECO:0000256" key="2">
    <source>
        <dbReference type="ARBA" id="ARBA00022448"/>
    </source>
</evidence>
<feature type="signal peptide" evidence="5">
    <location>
        <begin position="1"/>
        <end position="19"/>
    </location>
</feature>
<evidence type="ECO:0000256" key="4">
    <source>
        <dbReference type="SAM" id="MobiDB-lite"/>
    </source>
</evidence>
<dbReference type="PANTHER" id="PTHR30061">
    <property type="entry name" value="MALTOSE-BINDING PERIPLASMIC PROTEIN"/>
    <property type="match status" value="1"/>
</dbReference>
<comment type="caution">
    <text evidence="6">The sequence shown here is derived from an EMBL/GenBank/DDBJ whole genome shotgun (WGS) entry which is preliminary data.</text>
</comment>
<dbReference type="GO" id="GO:0015768">
    <property type="term" value="P:maltose transport"/>
    <property type="evidence" value="ECO:0007669"/>
    <property type="project" value="TreeGrafter"/>
</dbReference>